<dbReference type="AlphaFoldDB" id="A0A0K9PHA9"/>
<evidence type="ECO:0000313" key="1">
    <source>
        <dbReference type="EMBL" id="KMZ68374.1"/>
    </source>
</evidence>
<name>A0A0K9PHA9_ZOSMR</name>
<evidence type="ECO:0000313" key="2">
    <source>
        <dbReference type="Proteomes" id="UP000036987"/>
    </source>
</evidence>
<accession>A0A0K9PHA9</accession>
<organism evidence="1 2">
    <name type="scientific">Zostera marina</name>
    <name type="common">Eelgrass</name>
    <dbReference type="NCBI Taxonomy" id="29655"/>
    <lineage>
        <taxon>Eukaryota</taxon>
        <taxon>Viridiplantae</taxon>
        <taxon>Streptophyta</taxon>
        <taxon>Embryophyta</taxon>
        <taxon>Tracheophyta</taxon>
        <taxon>Spermatophyta</taxon>
        <taxon>Magnoliopsida</taxon>
        <taxon>Liliopsida</taxon>
        <taxon>Zosteraceae</taxon>
        <taxon>Zostera</taxon>
    </lineage>
</organism>
<sequence length="79" mass="8769">MISAATTLPTVSGSSYRTPHHIKRLGTHIPSSFTIPFSLRCHFPILKSHRNLVLSMSLPLSSSDDPITGNMDQIHRIVF</sequence>
<gene>
    <name evidence="1" type="ORF">ZOSMA_23G00260</name>
</gene>
<keyword evidence="2" id="KW-1185">Reference proteome</keyword>
<dbReference type="EMBL" id="LFYR01000839">
    <property type="protein sequence ID" value="KMZ68374.1"/>
    <property type="molecule type" value="Genomic_DNA"/>
</dbReference>
<dbReference type="Proteomes" id="UP000036987">
    <property type="component" value="Unassembled WGS sequence"/>
</dbReference>
<comment type="caution">
    <text evidence="1">The sequence shown here is derived from an EMBL/GenBank/DDBJ whole genome shotgun (WGS) entry which is preliminary data.</text>
</comment>
<reference evidence="2" key="1">
    <citation type="journal article" date="2016" name="Nature">
        <title>The genome of the seagrass Zostera marina reveals angiosperm adaptation to the sea.</title>
        <authorList>
            <person name="Olsen J.L."/>
            <person name="Rouze P."/>
            <person name="Verhelst B."/>
            <person name="Lin Y.-C."/>
            <person name="Bayer T."/>
            <person name="Collen J."/>
            <person name="Dattolo E."/>
            <person name="De Paoli E."/>
            <person name="Dittami S."/>
            <person name="Maumus F."/>
            <person name="Michel G."/>
            <person name="Kersting A."/>
            <person name="Lauritano C."/>
            <person name="Lohaus R."/>
            <person name="Toepel M."/>
            <person name="Tonon T."/>
            <person name="Vanneste K."/>
            <person name="Amirebrahimi M."/>
            <person name="Brakel J."/>
            <person name="Bostroem C."/>
            <person name="Chovatia M."/>
            <person name="Grimwood J."/>
            <person name="Jenkins J.W."/>
            <person name="Jueterbock A."/>
            <person name="Mraz A."/>
            <person name="Stam W.T."/>
            <person name="Tice H."/>
            <person name="Bornberg-Bauer E."/>
            <person name="Green P.J."/>
            <person name="Pearson G.A."/>
            <person name="Procaccini G."/>
            <person name="Duarte C.M."/>
            <person name="Schmutz J."/>
            <person name="Reusch T.B.H."/>
            <person name="Van de Peer Y."/>
        </authorList>
    </citation>
    <scope>NUCLEOTIDE SEQUENCE [LARGE SCALE GENOMIC DNA]</scope>
    <source>
        <strain evidence="2">cv. Finnish</strain>
    </source>
</reference>
<proteinExistence type="predicted"/>
<protein>
    <submittedName>
        <fullName evidence="1">Uncharacterized protein</fullName>
    </submittedName>
</protein>